<reference evidence="5" key="1">
    <citation type="submission" date="2019-02" db="EMBL/GenBank/DDBJ databases">
        <authorList>
            <person name="Gruber-Vodicka R. H."/>
            <person name="Seah K. B. B."/>
        </authorList>
    </citation>
    <scope>NUCLEOTIDE SEQUENCE</scope>
    <source>
        <strain evidence="6">BECK_BY2</strain>
        <strain evidence="5">BECK_BY3</strain>
    </source>
</reference>
<feature type="compositionally biased region" description="Polar residues" evidence="1">
    <location>
        <begin position="15"/>
        <end position="27"/>
    </location>
</feature>
<dbReference type="SUPFAM" id="SSF56436">
    <property type="entry name" value="C-type lectin-like"/>
    <property type="match status" value="1"/>
</dbReference>
<keyword evidence="2" id="KW-0472">Membrane</keyword>
<evidence type="ECO:0000259" key="4">
    <source>
        <dbReference type="Pfam" id="PF08308"/>
    </source>
</evidence>
<name>A0A450ZEQ4_9GAMM</name>
<evidence type="ECO:0000256" key="1">
    <source>
        <dbReference type="SAM" id="MobiDB-lite"/>
    </source>
</evidence>
<keyword evidence="2" id="KW-1133">Transmembrane helix</keyword>
<dbReference type="InterPro" id="IPR005532">
    <property type="entry name" value="SUMF_dom"/>
</dbReference>
<feature type="domain" description="Sulfatase-modifying factor enzyme-like" evidence="3">
    <location>
        <begin position="345"/>
        <end position="586"/>
    </location>
</feature>
<organism evidence="5">
    <name type="scientific">Candidatus Kentrum sp. TUN</name>
    <dbReference type="NCBI Taxonomy" id="2126343"/>
    <lineage>
        <taxon>Bacteria</taxon>
        <taxon>Pseudomonadati</taxon>
        <taxon>Pseudomonadota</taxon>
        <taxon>Gammaproteobacteria</taxon>
        <taxon>Candidatus Kentrum</taxon>
    </lineage>
</organism>
<dbReference type="Gene3D" id="3.90.1580.10">
    <property type="entry name" value="paralog of FGE (formylglycine-generating enzyme)"/>
    <property type="match status" value="1"/>
</dbReference>
<dbReference type="EMBL" id="CAADFV010000008">
    <property type="protein sequence ID" value="VFK52482.1"/>
    <property type="molecule type" value="Genomic_DNA"/>
</dbReference>
<feature type="region of interest" description="Disordered" evidence="1">
    <location>
        <begin position="1"/>
        <end position="39"/>
    </location>
</feature>
<gene>
    <name evidence="6" type="ORF">BECKTUN1418E_GA0071001_100829</name>
    <name evidence="5" type="ORF">BECKTUN1418F_GA0071002_100630</name>
</gene>
<accession>A0A450ZEQ4</accession>
<dbReference type="Pfam" id="PF03781">
    <property type="entry name" value="FGE-sulfatase"/>
    <property type="match status" value="1"/>
</dbReference>
<dbReference type="EMBL" id="CAADFY010000006">
    <property type="protein sequence ID" value="VFK52275.1"/>
    <property type="molecule type" value="Genomic_DNA"/>
</dbReference>
<dbReference type="InterPro" id="IPR016187">
    <property type="entry name" value="CTDL_fold"/>
</dbReference>
<feature type="transmembrane region" description="Helical" evidence="2">
    <location>
        <begin position="211"/>
        <end position="229"/>
    </location>
</feature>
<evidence type="ECO:0000259" key="3">
    <source>
        <dbReference type="Pfam" id="PF03781"/>
    </source>
</evidence>
<dbReference type="PANTHER" id="PTHR23150">
    <property type="entry name" value="SULFATASE MODIFYING FACTOR 1, 2"/>
    <property type="match status" value="1"/>
</dbReference>
<protein>
    <submittedName>
        <fullName evidence="5">Formylglycine-generating enzyme, required for sulfatase activity, contains SUMF1/FGE domain</fullName>
    </submittedName>
</protein>
<dbReference type="InterPro" id="IPR042095">
    <property type="entry name" value="SUMF_sf"/>
</dbReference>
<sequence>MGKIRKNIKEEKQSINHQGKISTADQTISDELDDASKPDVALDKTPYERNLRHYEIIFSKTLQKTYPEIDRAAREQLQQRSQDLGLTTEDVAKIEDQATAKAIAYRANLQRYQQIFRDMVRKQFPIDPQIRRKLKQQQRLLDLEEADITAIENKITSEKVTAGIQEYRKSLYARTAAFVKNKPPKIKTTGSELDVTIHTPITSKLLSTEKIIGIVILLVVVGIGTWVFFQKQLRWLTMFQEKSVREEYQSGKSVDLTAQLVVRSNVSKDNVYIDTRWVGPTGPSSHALTAGEHKIRVEKPGYESFEAWITLAKEEKETIHVQLMPEGQPPGKIFQDKLKDGSLGPKMIVIPSGEFLMGSLPDEPMRYDGEGPQHWVRIVRSFAIGVTEITFEDYDRFAKATNRKLPNDEGWGRGKRPVINVSWHDAKAYAKWLGKQAGGKQYRLSTEAEWEYAARADTITPFSSGGCIHTDQANYKGNYYDYADCGAKTNVSQGKTIPVGTLPANPWGLHEMHGNVWEWTADCWHYHYKNAPTDGRAWGKENDGYCSERVVRGGGWGSGPRSVRSAVRIWDWADVTSTDLGFRLVRVLQP</sequence>
<dbReference type="PANTHER" id="PTHR23150:SF35">
    <property type="entry name" value="BLL6746 PROTEIN"/>
    <property type="match status" value="1"/>
</dbReference>
<proteinExistence type="predicted"/>
<feature type="domain" description="PEGA" evidence="4">
    <location>
        <begin position="259"/>
        <end position="325"/>
    </location>
</feature>
<dbReference type="InterPro" id="IPR051043">
    <property type="entry name" value="Sulfatase_Mod_Factor_Kinase"/>
</dbReference>
<dbReference type="GO" id="GO:0120147">
    <property type="term" value="F:formylglycine-generating oxidase activity"/>
    <property type="evidence" value="ECO:0007669"/>
    <property type="project" value="TreeGrafter"/>
</dbReference>
<keyword evidence="2" id="KW-0812">Transmembrane</keyword>
<evidence type="ECO:0000313" key="6">
    <source>
        <dbReference type="EMBL" id="VFK52482.1"/>
    </source>
</evidence>
<dbReference type="Pfam" id="PF08308">
    <property type="entry name" value="PEGA"/>
    <property type="match status" value="1"/>
</dbReference>
<evidence type="ECO:0000256" key="2">
    <source>
        <dbReference type="SAM" id="Phobius"/>
    </source>
</evidence>
<evidence type="ECO:0000313" key="5">
    <source>
        <dbReference type="EMBL" id="VFK52275.1"/>
    </source>
</evidence>
<dbReference type="InterPro" id="IPR013229">
    <property type="entry name" value="PEGA"/>
</dbReference>
<dbReference type="AlphaFoldDB" id="A0A450ZEQ4"/>